<dbReference type="Gene3D" id="2.60.300.12">
    <property type="entry name" value="HesB-like domain"/>
    <property type="match status" value="1"/>
</dbReference>
<accession>A0A6J4I6P7</accession>
<proteinExistence type="predicted"/>
<dbReference type="GO" id="GO:0016226">
    <property type="term" value="P:iron-sulfur cluster assembly"/>
    <property type="evidence" value="ECO:0007669"/>
    <property type="project" value="InterPro"/>
</dbReference>
<dbReference type="InterPro" id="IPR017870">
    <property type="entry name" value="FeS_cluster_insertion_CS"/>
</dbReference>
<evidence type="ECO:0000259" key="1">
    <source>
        <dbReference type="Pfam" id="PF01521"/>
    </source>
</evidence>
<protein>
    <recommendedName>
        <fullName evidence="1">Core domain-containing protein</fullName>
    </recommendedName>
</protein>
<dbReference type="Pfam" id="PF01521">
    <property type="entry name" value="Fe-S_biosyn"/>
    <property type="match status" value="1"/>
</dbReference>
<dbReference type="InterPro" id="IPR016092">
    <property type="entry name" value="ATAP"/>
</dbReference>
<dbReference type="InterPro" id="IPR000361">
    <property type="entry name" value="ATAP_core_dom"/>
</dbReference>
<dbReference type="PANTHER" id="PTHR43011:SF1">
    <property type="entry name" value="IRON-SULFUR CLUSTER ASSEMBLY 2 HOMOLOG, MITOCHONDRIAL"/>
    <property type="match status" value="1"/>
</dbReference>
<dbReference type="PROSITE" id="PS01152">
    <property type="entry name" value="HESB"/>
    <property type="match status" value="1"/>
</dbReference>
<dbReference type="NCBIfam" id="TIGR00049">
    <property type="entry name" value="iron-sulfur cluster assembly accessory protein"/>
    <property type="match status" value="1"/>
</dbReference>
<dbReference type="GO" id="GO:0051539">
    <property type="term" value="F:4 iron, 4 sulfur cluster binding"/>
    <property type="evidence" value="ECO:0007669"/>
    <property type="project" value="TreeGrafter"/>
</dbReference>
<gene>
    <name evidence="2" type="ORF">AVDCRST_MAG77-1808</name>
</gene>
<sequence length="125" mass="13205">MVATQMPLVQLTEGAVGELRKIIAEEGRDDIGLRVFVSPGGCSGLSYGMSLEEKADDGDFQVVQEGLNVFVDEFTANYVRGAQIDFVKGLMGAGFTVQNPNAKKSCACGQSFDTGANAETAQKCS</sequence>
<dbReference type="SUPFAM" id="SSF89360">
    <property type="entry name" value="HesB-like domain"/>
    <property type="match status" value="1"/>
</dbReference>
<dbReference type="GO" id="GO:0005506">
    <property type="term" value="F:iron ion binding"/>
    <property type="evidence" value="ECO:0007669"/>
    <property type="project" value="TreeGrafter"/>
</dbReference>
<dbReference type="InterPro" id="IPR035903">
    <property type="entry name" value="HesB-like_dom_sf"/>
</dbReference>
<dbReference type="EMBL" id="CADCTC010000105">
    <property type="protein sequence ID" value="CAA9243643.1"/>
    <property type="molecule type" value="Genomic_DNA"/>
</dbReference>
<dbReference type="AlphaFoldDB" id="A0A6J4I6P7"/>
<reference evidence="2" key="1">
    <citation type="submission" date="2020-02" db="EMBL/GenBank/DDBJ databases">
        <authorList>
            <person name="Meier V. D."/>
        </authorList>
    </citation>
    <scope>NUCLEOTIDE SEQUENCE</scope>
    <source>
        <strain evidence="2">AVDCRST_MAG77</strain>
    </source>
</reference>
<dbReference type="PANTHER" id="PTHR43011">
    <property type="entry name" value="IRON-SULFUR CLUSTER ASSEMBLY 2 HOMOLOG, MITOCHONDRIAL"/>
    <property type="match status" value="1"/>
</dbReference>
<evidence type="ECO:0000313" key="2">
    <source>
        <dbReference type="EMBL" id="CAA9243643.1"/>
    </source>
</evidence>
<dbReference type="GO" id="GO:0051537">
    <property type="term" value="F:2 iron, 2 sulfur cluster binding"/>
    <property type="evidence" value="ECO:0007669"/>
    <property type="project" value="TreeGrafter"/>
</dbReference>
<feature type="domain" description="Core" evidence="1">
    <location>
        <begin position="9"/>
        <end position="109"/>
    </location>
</feature>
<name>A0A6J4I6P7_9CHLR</name>
<organism evidence="2">
    <name type="scientific">uncultured Chloroflexota bacterium</name>
    <dbReference type="NCBI Taxonomy" id="166587"/>
    <lineage>
        <taxon>Bacteria</taxon>
        <taxon>Bacillati</taxon>
        <taxon>Chloroflexota</taxon>
        <taxon>environmental samples</taxon>
    </lineage>
</organism>